<evidence type="ECO:0000313" key="2">
    <source>
        <dbReference type="Proteomes" id="UP001165064"/>
    </source>
</evidence>
<proteinExistence type="predicted"/>
<keyword evidence="2" id="KW-1185">Reference proteome</keyword>
<sequence>MEQFTFDLDSRFEALEDMEYEEVVSFSEKLFDTCYLSCLLHGSVDASTYQNEVLTMVNSLVKNLCGKHYDQASTIFLPPGTNYSIHRDSPDETNALAYFVQTGPREDLYIRTMTKFLGFALSITLLNKLRTQYQLGYAIFVGLRSLKKTVGVHVTIMSGEHSPDDLDSKIDECLIEWYHELIEEIKKVDFRKEYVDKFISGLSSANNKMNQAGGSTSLTSDSIGGMAKSKIMKQHQGYWDQIINRSYRFANDITGEDSIDVSIIQNLKVNEFMGFVEKYLLPKSPKRSKVSIMLTSKISKEERESALKPIRLYVFLSAAGLPIKREKLEEILEKAGDSQAVLGKELFKYYKSQGSSLKLITAGIVKLLMDYFSSNGTSEISAKSVGQPNIDIQDLELWQRTTGLYSPKISMEKLLQTF</sequence>
<evidence type="ECO:0000313" key="1">
    <source>
        <dbReference type="EMBL" id="GME96532.1"/>
    </source>
</evidence>
<organism evidence="1 2">
    <name type="scientific">Ambrosiozyma monospora</name>
    <name type="common">Yeast</name>
    <name type="synonym">Endomycopsis monosporus</name>
    <dbReference type="NCBI Taxonomy" id="43982"/>
    <lineage>
        <taxon>Eukaryota</taxon>
        <taxon>Fungi</taxon>
        <taxon>Dikarya</taxon>
        <taxon>Ascomycota</taxon>
        <taxon>Saccharomycotina</taxon>
        <taxon>Pichiomycetes</taxon>
        <taxon>Pichiales</taxon>
        <taxon>Pichiaceae</taxon>
        <taxon>Ambrosiozyma</taxon>
    </lineage>
</organism>
<dbReference type="EMBL" id="BSXS01009782">
    <property type="protein sequence ID" value="GME96532.1"/>
    <property type="molecule type" value="Genomic_DNA"/>
</dbReference>
<name>A0ACB5TWR4_AMBMO</name>
<dbReference type="Proteomes" id="UP001165064">
    <property type="component" value="Unassembled WGS sequence"/>
</dbReference>
<accession>A0ACB5TWR4</accession>
<reference evidence="1" key="1">
    <citation type="submission" date="2023-04" db="EMBL/GenBank/DDBJ databases">
        <title>Ambrosiozyma monospora NBRC 10751.</title>
        <authorList>
            <person name="Ichikawa N."/>
            <person name="Sato H."/>
            <person name="Tonouchi N."/>
        </authorList>
    </citation>
    <scope>NUCLEOTIDE SEQUENCE</scope>
    <source>
        <strain evidence="1">NBRC 10751</strain>
    </source>
</reference>
<gene>
    <name evidence="1" type="ORF">Amon02_001001200</name>
</gene>
<comment type="caution">
    <text evidence="1">The sequence shown here is derived from an EMBL/GenBank/DDBJ whole genome shotgun (WGS) entry which is preliminary data.</text>
</comment>
<protein>
    <submittedName>
        <fullName evidence="1">Unnamed protein product</fullName>
    </submittedName>
</protein>